<proteinExistence type="inferred from homology"/>
<sequence length="200" mass="22289">MQDEFDLPPETRDTVSRIFHLYDPPLWLVTVGDGHRRSGMIATSVTRASIVAEWPRMLIAIAKQHDTWNLIEATGRFALHLLRQDDLETVWRFGLASGHRVDKFADLALPETPGGNPLYPGALSWLDCRVEQQMGSGDRSVYLAGITGGALLRQAPVLTVATLLRDAPPERKAALDRLYTQDQAIDRAAILAWRRARPGL</sequence>
<keyword evidence="2" id="KW-0560">Oxidoreductase</keyword>
<organism evidence="4 5">
    <name type="scientific">Thiocystis violascens (strain ATCC 17096 / DSM 198 / 6111)</name>
    <name type="common">Chromatium violascens</name>
    <dbReference type="NCBI Taxonomy" id="765911"/>
    <lineage>
        <taxon>Bacteria</taxon>
        <taxon>Pseudomonadati</taxon>
        <taxon>Pseudomonadota</taxon>
        <taxon>Gammaproteobacteria</taxon>
        <taxon>Chromatiales</taxon>
        <taxon>Chromatiaceae</taxon>
        <taxon>Thiocystis</taxon>
    </lineage>
</organism>
<evidence type="ECO:0000313" key="4">
    <source>
        <dbReference type="EMBL" id="AFL74363.1"/>
    </source>
</evidence>
<evidence type="ECO:0000313" key="5">
    <source>
        <dbReference type="Proteomes" id="UP000006062"/>
    </source>
</evidence>
<dbReference type="GO" id="GO:0010181">
    <property type="term" value="F:FMN binding"/>
    <property type="evidence" value="ECO:0007669"/>
    <property type="project" value="InterPro"/>
</dbReference>
<dbReference type="EMBL" id="CP003154">
    <property type="protein sequence ID" value="AFL74363.1"/>
    <property type="molecule type" value="Genomic_DNA"/>
</dbReference>
<reference evidence="4 5" key="1">
    <citation type="submission" date="2012-06" db="EMBL/GenBank/DDBJ databases">
        <title>Complete sequence of Thiocystis violascens DSM 198.</title>
        <authorList>
            <consortium name="US DOE Joint Genome Institute"/>
            <person name="Lucas S."/>
            <person name="Han J."/>
            <person name="Lapidus A."/>
            <person name="Cheng J.-F."/>
            <person name="Goodwin L."/>
            <person name="Pitluck S."/>
            <person name="Peters L."/>
            <person name="Ovchinnikova G."/>
            <person name="Teshima H."/>
            <person name="Detter J.C."/>
            <person name="Han C."/>
            <person name="Tapia R."/>
            <person name="Land M."/>
            <person name="Hauser L."/>
            <person name="Kyrpides N."/>
            <person name="Ivanova N."/>
            <person name="Pagani I."/>
            <person name="Vogl K."/>
            <person name="Liu Z."/>
            <person name="Frigaard N.-U."/>
            <person name="Bryant D."/>
            <person name="Woyke T."/>
        </authorList>
    </citation>
    <scope>NUCLEOTIDE SEQUENCE [LARGE SCALE GENOMIC DNA]</scope>
    <source>
        <strain evidence="5">ATCC 17096 / DSM 198 / 6111</strain>
    </source>
</reference>
<dbReference type="HOGENOM" id="CLU_1371337_0_0_6"/>
<name>I3YBJ5_THIV6</name>
<evidence type="ECO:0000259" key="3">
    <source>
        <dbReference type="SMART" id="SM00903"/>
    </source>
</evidence>
<dbReference type="InterPro" id="IPR012349">
    <property type="entry name" value="Split_barrel_FMN-bd"/>
</dbReference>
<accession>I3YBJ5</accession>
<dbReference type="KEGG" id="tvi:Thivi_2418"/>
<comment type="similarity">
    <text evidence="1">Belongs to the non-flavoprotein flavin reductase family.</text>
</comment>
<dbReference type="InterPro" id="IPR002563">
    <property type="entry name" value="Flavin_Rdtase-like_dom"/>
</dbReference>
<evidence type="ECO:0000256" key="2">
    <source>
        <dbReference type="ARBA" id="ARBA00023002"/>
    </source>
</evidence>
<dbReference type="Pfam" id="PF01613">
    <property type="entry name" value="Flavin_Reduct"/>
    <property type="match status" value="1"/>
</dbReference>
<dbReference type="Gene3D" id="2.30.110.10">
    <property type="entry name" value="Electron Transport, Fmn-binding Protein, Chain A"/>
    <property type="match status" value="1"/>
</dbReference>
<dbReference type="SMART" id="SM00903">
    <property type="entry name" value="Flavin_Reduct"/>
    <property type="match status" value="1"/>
</dbReference>
<gene>
    <name evidence="4" type="ordered locus">Thivi_2418</name>
</gene>
<dbReference type="STRING" id="765911.Thivi_2418"/>
<dbReference type="RefSeq" id="WP_014778808.1">
    <property type="nucleotide sequence ID" value="NC_018012.1"/>
</dbReference>
<evidence type="ECO:0000256" key="1">
    <source>
        <dbReference type="ARBA" id="ARBA00008898"/>
    </source>
</evidence>
<keyword evidence="5" id="KW-1185">Reference proteome</keyword>
<dbReference type="AlphaFoldDB" id="I3YBJ5"/>
<dbReference type="GO" id="GO:0042602">
    <property type="term" value="F:riboflavin reductase (NADPH) activity"/>
    <property type="evidence" value="ECO:0007669"/>
    <property type="project" value="TreeGrafter"/>
</dbReference>
<protein>
    <submittedName>
        <fullName evidence="4">Conserved protein of DIM6/NTAB family</fullName>
    </submittedName>
</protein>
<dbReference type="OrthoDB" id="9792436at2"/>
<dbReference type="Proteomes" id="UP000006062">
    <property type="component" value="Chromosome"/>
</dbReference>
<dbReference type="InterPro" id="IPR050268">
    <property type="entry name" value="NADH-dep_flavin_reductase"/>
</dbReference>
<dbReference type="SUPFAM" id="SSF50475">
    <property type="entry name" value="FMN-binding split barrel"/>
    <property type="match status" value="1"/>
</dbReference>
<feature type="domain" description="Flavin reductase like" evidence="3">
    <location>
        <begin position="19"/>
        <end position="166"/>
    </location>
</feature>
<dbReference type="PANTHER" id="PTHR30466">
    <property type="entry name" value="FLAVIN REDUCTASE"/>
    <property type="match status" value="1"/>
</dbReference>
<dbReference type="eggNOG" id="COG1853">
    <property type="taxonomic scope" value="Bacteria"/>
</dbReference>
<dbReference type="PANTHER" id="PTHR30466:SF11">
    <property type="entry name" value="FLAVIN-DEPENDENT MONOOXYGENASE, REDUCTASE SUBUNIT HSAB"/>
    <property type="match status" value="1"/>
</dbReference>